<protein>
    <recommendedName>
        <fullName evidence="4">Transposase IS166 family protein</fullName>
    </recommendedName>
</protein>
<evidence type="ECO:0000313" key="2">
    <source>
        <dbReference type="EMBL" id="TCT07206.1"/>
    </source>
</evidence>
<sequence>MNATATQHADTAKKRKLDRELDEELQDSFPASDPPALTQPQPDTDDLPAGASKRSDRPKHARPSGR</sequence>
<feature type="compositionally biased region" description="Basic residues" evidence="1">
    <location>
        <begin position="56"/>
        <end position="66"/>
    </location>
</feature>
<organism evidence="2 3">
    <name type="scientific">Tepidamorphus gemmatus</name>
    <dbReference type="NCBI Taxonomy" id="747076"/>
    <lineage>
        <taxon>Bacteria</taxon>
        <taxon>Pseudomonadati</taxon>
        <taxon>Pseudomonadota</taxon>
        <taxon>Alphaproteobacteria</taxon>
        <taxon>Hyphomicrobiales</taxon>
        <taxon>Tepidamorphaceae</taxon>
        <taxon>Tepidamorphus</taxon>
    </lineage>
</organism>
<accession>A0A4R3M382</accession>
<reference evidence="2 3" key="1">
    <citation type="submission" date="2019-03" db="EMBL/GenBank/DDBJ databases">
        <title>Genomic Encyclopedia of Type Strains, Phase IV (KMG-IV): sequencing the most valuable type-strain genomes for metagenomic binning, comparative biology and taxonomic classification.</title>
        <authorList>
            <person name="Goeker M."/>
        </authorList>
    </citation>
    <scope>NUCLEOTIDE SEQUENCE [LARGE SCALE GENOMIC DNA]</scope>
    <source>
        <strain evidence="2 3">DSM 19345</strain>
    </source>
</reference>
<gene>
    <name evidence="2" type="ORF">EDC22_11053</name>
</gene>
<feature type="region of interest" description="Disordered" evidence="1">
    <location>
        <begin position="1"/>
        <end position="66"/>
    </location>
</feature>
<keyword evidence="3" id="KW-1185">Reference proteome</keyword>
<dbReference type="RefSeq" id="WP_132807418.1">
    <property type="nucleotide sequence ID" value="NZ_SMAK01000010.1"/>
</dbReference>
<evidence type="ECO:0000256" key="1">
    <source>
        <dbReference type="SAM" id="MobiDB-lite"/>
    </source>
</evidence>
<dbReference type="OrthoDB" id="8129930at2"/>
<proteinExistence type="predicted"/>
<comment type="caution">
    <text evidence="2">The sequence shown here is derived from an EMBL/GenBank/DDBJ whole genome shotgun (WGS) entry which is preliminary data.</text>
</comment>
<dbReference type="Proteomes" id="UP000295678">
    <property type="component" value="Unassembled WGS sequence"/>
</dbReference>
<dbReference type="EMBL" id="SMAK01000010">
    <property type="protein sequence ID" value="TCT07206.1"/>
    <property type="molecule type" value="Genomic_DNA"/>
</dbReference>
<dbReference type="AlphaFoldDB" id="A0A4R3M382"/>
<evidence type="ECO:0008006" key="4">
    <source>
        <dbReference type="Google" id="ProtNLM"/>
    </source>
</evidence>
<evidence type="ECO:0000313" key="3">
    <source>
        <dbReference type="Proteomes" id="UP000295678"/>
    </source>
</evidence>
<name>A0A4R3M382_9HYPH</name>